<evidence type="ECO:0000259" key="11">
    <source>
        <dbReference type="Pfam" id="PF12019"/>
    </source>
</evidence>
<dbReference type="Pfam" id="PF12019">
    <property type="entry name" value="GspH"/>
    <property type="match status" value="1"/>
</dbReference>
<comment type="caution">
    <text evidence="12">The sequence shown here is derived from an EMBL/GenBank/DDBJ whole genome shotgun (WGS) entry which is preliminary data.</text>
</comment>
<feature type="domain" description="General secretion pathway GspH" evidence="11">
    <location>
        <begin position="45"/>
        <end position="139"/>
    </location>
</feature>
<dbReference type="PROSITE" id="PS00409">
    <property type="entry name" value="PROKAR_NTER_METHYL"/>
    <property type="match status" value="1"/>
</dbReference>
<comment type="similarity">
    <text evidence="9">Belongs to the GSP H family.</text>
</comment>
<proteinExistence type="inferred from homology"/>
<reference evidence="12 13" key="1">
    <citation type="submission" date="2021-09" db="EMBL/GenBank/DDBJ databases">
        <title>Lysobacter sp. 13A isolated from the river sediment.</title>
        <authorList>
            <person name="Liu H."/>
            <person name="Li S."/>
            <person name="Mao S."/>
        </authorList>
    </citation>
    <scope>NUCLEOTIDE SEQUENCE [LARGE SCALE GENOMIC DNA]</scope>
    <source>
        <strain evidence="12 13">13A</strain>
    </source>
</reference>
<evidence type="ECO:0000256" key="5">
    <source>
        <dbReference type="ARBA" id="ARBA00022519"/>
    </source>
</evidence>
<dbReference type="SUPFAM" id="SSF54523">
    <property type="entry name" value="Pili subunits"/>
    <property type="match status" value="1"/>
</dbReference>
<gene>
    <name evidence="12" type="ORF">K6753_02640</name>
</gene>
<evidence type="ECO:0000256" key="6">
    <source>
        <dbReference type="ARBA" id="ARBA00022692"/>
    </source>
</evidence>
<comment type="subcellular location">
    <subcellularLocation>
        <location evidence="1">Cell inner membrane</location>
        <topology evidence="1">Single-pass membrane protein</topology>
    </subcellularLocation>
</comment>
<evidence type="ECO:0000313" key="13">
    <source>
        <dbReference type="Proteomes" id="UP001430954"/>
    </source>
</evidence>
<evidence type="ECO:0000256" key="8">
    <source>
        <dbReference type="ARBA" id="ARBA00023136"/>
    </source>
</evidence>
<evidence type="ECO:0000256" key="2">
    <source>
        <dbReference type="ARBA" id="ARBA00021549"/>
    </source>
</evidence>
<dbReference type="InterPro" id="IPR012902">
    <property type="entry name" value="N_methyl_site"/>
</dbReference>
<keyword evidence="13" id="KW-1185">Reference proteome</keyword>
<keyword evidence="3" id="KW-1003">Cell membrane</keyword>
<keyword evidence="5" id="KW-0997">Cell inner membrane</keyword>
<keyword evidence="8" id="KW-0472">Membrane</keyword>
<organism evidence="12 13">
    <name type="scientific">Novilysobacter selenitireducens</name>
    <dbReference type="NCBI Taxonomy" id="2872639"/>
    <lineage>
        <taxon>Bacteria</taxon>
        <taxon>Pseudomonadati</taxon>
        <taxon>Pseudomonadota</taxon>
        <taxon>Gammaproteobacteria</taxon>
        <taxon>Lysobacterales</taxon>
        <taxon>Lysobacteraceae</taxon>
        <taxon>Novilysobacter</taxon>
    </lineage>
</organism>
<name>A0ABS7T3H8_9GAMM</name>
<evidence type="ECO:0000256" key="7">
    <source>
        <dbReference type="ARBA" id="ARBA00022989"/>
    </source>
</evidence>
<evidence type="ECO:0000256" key="9">
    <source>
        <dbReference type="ARBA" id="ARBA00025772"/>
    </source>
</evidence>
<dbReference type="Proteomes" id="UP001430954">
    <property type="component" value="Unassembled WGS sequence"/>
</dbReference>
<dbReference type="InterPro" id="IPR022346">
    <property type="entry name" value="T2SS_GspH"/>
</dbReference>
<dbReference type="NCBIfam" id="NF047827">
    <property type="entry name" value="T3SSXpsH"/>
    <property type="match status" value="1"/>
</dbReference>
<keyword evidence="6" id="KW-0812">Transmembrane</keyword>
<evidence type="ECO:0000256" key="10">
    <source>
        <dbReference type="ARBA" id="ARBA00030775"/>
    </source>
</evidence>
<keyword evidence="7" id="KW-1133">Transmembrane helix</keyword>
<sequence length="152" mass="16311">MKRRRARGVSLLEMLLVVALIAATTLLAAAALGGGFRGMQLRSTAKEIAAQLRFTRARALSTGQPQRFVIDPRGRRWEAAGSRDGEIPEAIGVSFYGARQVQPSAGEGAIVFFEDGGATGGRVRLNVGDAAWDIDVAWLTGEVRMRRGSDEP</sequence>
<keyword evidence="4" id="KW-0488">Methylation</keyword>
<evidence type="ECO:0000313" key="12">
    <source>
        <dbReference type="EMBL" id="MBZ4038435.1"/>
    </source>
</evidence>
<accession>A0ABS7T3H8</accession>
<dbReference type="RefSeq" id="WP_223674621.1">
    <property type="nucleotide sequence ID" value="NZ_JAINZW010000001.1"/>
</dbReference>
<protein>
    <recommendedName>
        <fullName evidence="2">Type II secretion system protein H</fullName>
    </recommendedName>
    <alternativeName>
        <fullName evidence="10">General secretion pathway protein H</fullName>
    </alternativeName>
</protein>
<evidence type="ECO:0000256" key="3">
    <source>
        <dbReference type="ARBA" id="ARBA00022475"/>
    </source>
</evidence>
<evidence type="ECO:0000256" key="4">
    <source>
        <dbReference type="ARBA" id="ARBA00022481"/>
    </source>
</evidence>
<dbReference type="EMBL" id="JAINZW010000001">
    <property type="protein sequence ID" value="MBZ4038435.1"/>
    <property type="molecule type" value="Genomic_DNA"/>
</dbReference>
<evidence type="ECO:0000256" key="1">
    <source>
        <dbReference type="ARBA" id="ARBA00004377"/>
    </source>
</evidence>
<dbReference type="InterPro" id="IPR045584">
    <property type="entry name" value="Pilin-like"/>
</dbReference>